<dbReference type="SUPFAM" id="SSF159594">
    <property type="entry name" value="XCC0632-like"/>
    <property type="match status" value="1"/>
</dbReference>
<dbReference type="PROSITE" id="PS51257">
    <property type="entry name" value="PROKAR_LIPOPROTEIN"/>
    <property type="match status" value="1"/>
</dbReference>
<keyword evidence="1" id="KW-0732">Signal</keyword>
<evidence type="ECO:0000313" key="3">
    <source>
        <dbReference type="EMBL" id="OAI17009.1"/>
    </source>
</evidence>
<dbReference type="STRING" id="980561.A1359_00170"/>
<dbReference type="Proteomes" id="UP000078476">
    <property type="component" value="Unassembled WGS sequence"/>
</dbReference>
<feature type="domain" description="ABC-type transport auxiliary lipoprotein component" evidence="2">
    <location>
        <begin position="31"/>
        <end position="192"/>
    </location>
</feature>
<name>A0A177NIG1_9GAMM</name>
<organism evidence="3 4">
    <name type="scientific">Methylomonas lenta</name>
    <dbReference type="NCBI Taxonomy" id="980561"/>
    <lineage>
        <taxon>Bacteria</taxon>
        <taxon>Pseudomonadati</taxon>
        <taxon>Pseudomonadota</taxon>
        <taxon>Gammaproteobacteria</taxon>
        <taxon>Methylococcales</taxon>
        <taxon>Methylococcaceae</taxon>
        <taxon>Methylomonas</taxon>
    </lineage>
</organism>
<evidence type="ECO:0000259" key="2">
    <source>
        <dbReference type="Pfam" id="PF03886"/>
    </source>
</evidence>
<evidence type="ECO:0000313" key="4">
    <source>
        <dbReference type="Proteomes" id="UP000078476"/>
    </source>
</evidence>
<dbReference type="EMBL" id="LUUI01000091">
    <property type="protein sequence ID" value="OAI17009.1"/>
    <property type="molecule type" value="Genomic_DNA"/>
</dbReference>
<comment type="caution">
    <text evidence="3">The sequence shown here is derived from an EMBL/GenBank/DDBJ whole genome shotgun (WGS) entry which is preliminary data.</text>
</comment>
<sequence length="215" mass="23940">MMFNKYSIRFIVLCVSGLLSACASSPPTHFYTLESQSRPPATTTSAIAKKPLIGIGPLSLPALLDRNQIVTRTEDSSIQLAEFDQWAAPLKDNVIAVLSENVSILQPNAIVRAYPWSIYGNVDYRVIIDITRFDTQLGKWVNLEASWVIMEETTLAIISNGQVKLQSPLNDASYNTVVQELSKLLGEFSQQISLSLVQVLQRPRNTDTEENKLIK</sequence>
<dbReference type="Pfam" id="PF03886">
    <property type="entry name" value="ABC_trans_aux"/>
    <property type="match status" value="1"/>
</dbReference>
<dbReference type="Gene3D" id="3.40.50.10610">
    <property type="entry name" value="ABC-type transport auxiliary lipoprotein component"/>
    <property type="match status" value="1"/>
</dbReference>
<dbReference type="InterPro" id="IPR005586">
    <property type="entry name" value="ABC_trans_aux"/>
</dbReference>
<accession>A0A177NIG1</accession>
<gene>
    <name evidence="3" type="ORF">A1359_00170</name>
</gene>
<dbReference type="AlphaFoldDB" id="A0A177NIG1"/>
<reference evidence="3 4" key="1">
    <citation type="submission" date="2016-03" db="EMBL/GenBank/DDBJ databases">
        <authorList>
            <person name="Ploux O."/>
        </authorList>
    </citation>
    <scope>NUCLEOTIDE SEQUENCE [LARGE SCALE GENOMIC DNA]</scope>
    <source>
        <strain evidence="3 4">R-45370</strain>
    </source>
</reference>
<evidence type="ECO:0000256" key="1">
    <source>
        <dbReference type="SAM" id="SignalP"/>
    </source>
</evidence>
<proteinExistence type="predicted"/>
<feature type="signal peptide" evidence="1">
    <location>
        <begin position="1"/>
        <end position="21"/>
    </location>
</feature>
<protein>
    <recommendedName>
        <fullName evidence="2">ABC-type transport auxiliary lipoprotein component domain-containing protein</fullName>
    </recommendedName>
</protein>
<keyword evidence="4" id="KW-1185">Reference proteome</keyword>
<feature type="chain" id="PRO_5008069170" description="ABC-type transport auxiliary lipoprotein component domain-containing protein" evidence="1">
    <location>
        <begin position="22"/>
        <end position="215"/>
    </location>
</feature>